<dbReference type="InterPro" id="IPR000182">
    <property type="entry name" value="GNAT_dom"/>
</dbReference>
<proteinExistence type="predicted"/>
<dbReference type="InterPro" id="IPR016181">
    <property type="entry name" value="Acyl_CoA_acyltransferase"/>
</dbReference>
<evidence type="ECO:0000313" key="5">
    <source>
        <dbReference type="Proteomes" id="UP000033109"/>
    </source>
</evidence>
<organism evidence="4 5">
    <name type="scientific">Pontibacter korlensis</name>
    <dbReference type="NCBI Taxonomy" id="400092"/>
    <lineage>
        <taxon>Bacteria</taxon>
        <taxon>Pseudomonadati</taxon>
        <taxon>Bacteroidota</taxon>
        <taxon>Cytophagia</taxon>
        <taxon>Cytophagales</taxon>
        <taxon>Hymenobacteraceae</taxon>
        <taxon>Pontibacter</taxon>
    </lineage>
</organism>
<dbReference type="PANTHER" id="PTHR43877:SF2">
    <property type="entry name" value="AMINOALKYLPHOSPHONATE N-ACETYLTRANSFERASE-RELATED"/>
    <property type="match status" value="1"/>
</dbReference>
<name>A0A0E3UWC7_9BACT</name>
<evidence type="ECO:0000256" key="2">
    <source>
        <dbReference type="ARBA" id="ARBA00023315"/>
    </source>
</evidence>
<dbReference type="HOGENOM" id="CLU_056607_7_0_10"/>
<sequence>MKIIEPATTEQFEQYYRLRYQALREPWGQPEGSERLDDDASAIHAMLMNDAGEAVGVCRLHLNTLQEGQLRLMGIRKDQQGKQLGNKLIRYLEERARALGAERMTLEARDYAVNFYRRNGYEVVEKTYLLFGSIQHYRMAKQL</sequence>
<dbReference type="PATRIC" id="fig|400092.3.peg.1075"/>
<gene>
    <name evidence="4" type="ORF">PKOR_04805</name>
</gene>
<dbReference type="AlphaFoldDB" id="A0A0E3UWC7"/>
<dbReference type="KEGG" id="pko:PKOR_04805"/>
<dbReference type="GO" id="GO:0016747">
    <property type="term" value="F:acyltransferase activity, transferring groups other than amino-acyl groups"/>
    <property type="evidence" value="ECO:0007669"/>
    <property type="project" value="InterPro"/>
</dbReference>
<dbReference type="STRING" id="400092.PKOR_04805"/>
<accession>A0A0E3UWC7</accession>
<evidence type="ECO:0000256" key="1">
    <source>
        <dbReference type="ARBA" id="ARBA00022679"/>
    </source>
</evidence>
<reference evidence="4 5" key="1">
    <citation type="journal article" date="2015" name="Sci. Rep.">
        <title>Unraveling adaptation of Pontibacter korlensis to radiation and infertility in desert through complete genome and comparative transcriptomic analysis.</title>
        <authorList>
            <person name="Dai J."/>
            <person name="Dai W."/>
            <person name="Qiu C."/>
            <person name="Yang Z."/>
            <person name="Zhang Y."/>
            <person name="Zhou M."/>
            <person name="Zhang L."/>
            <person name="Fang C."/>
            <person name="Gao Q."/>
            <person name="Yang Q."/>
            <person name="Li X."/>
            <person name="Wang Z."/>
            <person name="Wang Z."/>
            <person name="Jia Z."/>
            <person name="Chen X."/>
        </authorList>
    </citation>
    <scope>NUCLEOTIDE SEQUENCE [LARGE SCALE GENOMIC DNA]</scope>
    <source>
        <strain evidence="4 5">X14-1T</strain>
    </source>
</reference>
<dbReference type="RefSeq" id="WP_046309449.1">
    <property type="nucleotide sequence ID" value="NZ_CBCSCY010000009.1"/>
</dbReference>
<dbReference type="PROSITE" id="PS51186">
    <property type="entry name" value="GNAT"/>
    <property type="match status" value="1"/>
</dbReference>
<protein>
    <submittedName>
        <fullName evidence="4">Acyltransferase</fullName>
    </submittedName>
</protein>
<dbReference type="PANTHER" id="PTHR43877">
    <property type="entry name" value="AMINOALKYLPHOSPHONATE N-ACETYLTRANSFERASE-RELATED-RELATED"/>
    <property type="match status" value="1"/>
</dbReference>
<dbReference type="Gene3D" id="3.40.630.30">
    <property type="match status" value="1"/>
</dbReference>
<evidence type="ECO:0000313" key="4">
    <source>
        <dbReference type="EMBL" id="AKD02566.1"/>
    </source>
</evidence>
<feature type="domain" description="N-acetyltransferase" evidence="3">
    <location>
        <begin position="2"/>
        <end position="143"/>
    </location>
</feature>
<dbReference type="InterPro" id="IPR050832">
    <property type="entry name" value="Bact_Acetyltransf"/>
</dbReference>
<dbReference type="EMBL" id="CP009621">
    <property type="protein sequence ID" value="AKD02566.1"/>
    <property type="molecule type" value="Genomic_DNA"/>
</dbReference>
<dbReference type="Pfam" id="PF00583">
    <property type="entry name" value="Acetyltransf_1"/>
    <property type="match status" value="1"/>
</dbReference>
<keyword evidence="2 4" id="KW-0012">Acyltransferase</keyword>
<evidence type="ECO:0000259" key="3">
    <source>
        <dbReference type="PROSITE" id="PS51186"/>
    </source>
</evidence>
<dbReference type="SUPFAM" id="SSF55729">
    <property type="entry name" value="Acyl-CoA N-acyltransferases (Nat)"/>
    <property type="match status" value="1"/>
</dbReference>
<dbReference type="CDD" id="cd04301">
    <property type="entry name" value="NAT_SF"/>
    <property type="match status" value="1"/>
</dbReference>
<keyword evidence="5" id="KW-1185">Reference proteome</keyword>
<dbReference type="Proteomes" id="UP000033109">
    <property type="component" value="Chromosome"/>
</dbReference>
<keyword evidence="1 4" id="KW-0808">Transferase</keyword>
<dbReference type="OrthoDB" id="2352823at2"/>